<proteinExistence type="predicted"/>
<name>A0A6G1DEN3_9ORYZ</name>
<reference evidence="1 2" key="1">
    <citation type="submission" date="2019-11" db="EMBL/GenBank/DDBJ databases">
        <title>Whole genome sequence of Oryza granulata.</title>
        <authorList>
            <person name="Li W."/>
        </authorList>
    </citation>
    <scope>NUCLEOTIDE SEQUENCE [LARGE SCALE GENOMIC DNA]</scope>
    <source>
        <strain evidence="2">cv. Menghai</strain>
        <tissue evidence="1">Leaf</tissue>
    </source>
</reference>
<evidence type="ECO:0000313" key="1">
    <source>
        <dbReference type="EMBL" id="KAF0911285.1"/>
    </source>
</evidence>
<keyword evidence="2" id="KW-1185">Reference proteome</keyword>
<gene>
    <name evidence="1" type="ORF">E2562_008040</name>
</gene>
<comment type="caution">
    <text evidence="1">The sequence shown here is derived from an EMBL/GenBank/DDBJ whole genome shotgun (WGS) entry which is preliminary data.</text>
</comment>
<dbReference type="EMBL" id="SPHZ02000006">
    <property type="protein sequence ID" value="KAF0911285.1"/>
    <property type="molecule type" value="Genomic_DNA"/>
</dbReference>
<accession>A0A6G1DEN3</accession>
<dbReference type="Proteomes" id="UP000479710">
    <property type="component" value="Unassembled WGS sequence"/>
</dbReference>
<organism evidence="1 2">
    <name type="scientific">Oryza meyeriana var. granulata</name>
    <dbReference type="NCBI Taxonomy" id="110450"/>
    <lineage>
        <taxon>Eukaryota</taxon>
        <taxon>Viridiplantae</taxon>
        <taxon>Streptophyta</taxon>
        <taxon>Embryophyta</taxon>
        <taxon>Tracheophyta</taxon>
        <taxon>Spermatophyta</taxon>
        <taxon>Magnoliopsida</taxon>
        <taxon>Liliopsida</taxon>
        <taxon>Poales</taxon>
        <taxon>Poaceae</taxon>
        <taxon>BOP clade</taxon>
        <taxon>Oryzoideae</taxon>
        <taxon>Oryzeae</taxon>
        <taxon>Oryzinae</taxon>
        <taxon>Oryza</taxon>
        <taxon>Oryza meyeriana</taxon>
    </lineage>
</organism>
<protein>
    <submittedName>
        <fullName evidence="1">Uncharacterized protein</fullName>
    </submittedName>
</protein>
<evidence type="ECO:0000313" key="2">
    <source>
        <dbReference type="Proteomes" id="UP000479710"/>
    </source>
</evidence>
<sequence>MDNIRLLDLTHQEQEVQDFHNKHVIAKDKNRDEAYEIVDELLENNLDMIERGEGRLKRSRSLKTLEPLSNTIIDISDD</sequence>
<dbReference type="AlphaFoldDB" id="A0A6G1DEN3"/>